<evidence type="ECO:0008006" key="18">
    <source>
        <dbReference type="Google" id="ProtNLM"/>
    </source>
</evidence>
<dbReference type="InterPro" id="IPR050364">
    <property type="entry name" value="Cytochrome_P450_fung"/>
</dbReference>
<keyword evidence="12" id="KW-0472">Membrane</keyword>
<name>A0A284R8C4_ARMOS</name>
<dbReference type="OMA" id="IKINCIM"/>
<keyword evidence="13" id="KW-0325">Glycoprotein</keyword>
<evidence type="ECO:0000256" key="3">
    <source>
        <dbReference type="ARBA" id="ARBA00005179"/>
    </source>
</evidence>
<dbReference type="InterPro" id="IPR001128">
    <property type="entry name" value="Cyt_P450"/>
</dbReference>
<dbReference type="OrthoDB" id="1103324at2759"/>
<evidence type="ECO:0000256" key="6">
    <source>
        <dbReference type="ARBA" id="ARBA00022692"/>
    </source>
</evidence>
<comment type="similarity">
    <text evidence="4">Belongs to the cytochrome P450 family.</text>
</comment>
<organism evidence="16 17">
    <name type="scientific">Armillaria ostoyae</name>
    <name type="common">Armillaria root rot fungus</name>
    <dbReference type="NCBI Taxonomy" id="47428"/>
    <lineage>
        <taxon>Eukaryota</taxon>
        <taxon>Fungi</taxon>
        <taxon>Dikarya</taxon>
        <taxon>Basidiomycota</taxon>
        <taxon>Agaricomycotina</taxon>
        <taxon>Agaricomycetes</taxon>
        <taxon>Agaricomycetidae</taxon>
        <taxon>Agaricales</taxon>
        <taxon>Marasmiineae</taxon>
        <taxon>Physalacriaceae</taxon>
        <taxon>Armillaria</taxon>
    </lineage>
</organism>
<feature type="compositionally biased region" description="Basic and acidic residues" evidence="15">
    <location>
        <begin position="831"/>
        <end position="845"/>
    </location>
</feature>
<dbReference type="Gene3D" id="1.10.630.10">
    <property type="entry name" value="Cytochrome P450"/>
    <property type="match status" value="1"/>
</dbReference>
<dbReference type="InterPro" id="IPR036291">
    <property type="entry name" value="NAD(P)-bd_dom_sf"/>
</dbReference>
<dbReference type="InterPro" id="IPR002401">
    <property type="entry name" value="Cyt_P450_E_grp-I"/>
</dbReference>
<dbReference type="GO" id="GO:0016020">
    <property type="term" value="C:membrane"/>
    <property type="evidence" value="ECO:0007669"/>
    <property type="project" value="UniProtKB-SubCell"/>
</dbReference>
<keyword evidence="11" id="KW-0503">Monooxygenase</keyword>
<dbReference type="PRINTS" id="PR00385">
    <property type="entry name" value="P450"/>
</dbReference>
<feature type="compositionally biased region" description="Polar residues" evidence="15">
    <location>
        <begin position="691"/>
        <end position="704"/>
    </location>
</feature>
<dbReference type="SUPFAM" id="SSF51735">
    <property type="entry name" value="NAD(P)-binding Rossmann-fold domains"/>
    <property type="match status" value="1"/>
</dbReference>
<evidence type="ECO:0000256" key="12">
    <source>
        <dbReference type="ARBA" id="ARBA00023136"/>
    </source>
</evidence>
<dbReference type="AlphaFoldDB" id="A0A284R8C4"/>
<evidence type="ECO:0000256" key="1">
    <source>
        <dbReference type="ARBA" id="ARBA00001971"/>
    </source>
</evidence>
<evidence type="ECO:0000256" key="4">
    <source>
        <dbReference type="ARBA" id="ARBA00010617"/>
    </source>
</evidence>
<dbReference type="GO" id="GO:0020037">
    <property type="term" value="F:heme binding"/>
    <property type="evidence" value="ECO:0007669"/>
    <property type="project" value="InterPro"/>
</dbReference>
<dbReference type="EMBL" id="FUEG01000005">
    <property type="protein sequence ID" value="SJL04949.1"/>
    <property type="molecule type" value="Genomic_DNA"/>
</dbReference>
<feature type="region of interest" description="Disordered" evidence="15">
    <location>
        <begin position="806"/>
        <end position="845"/>
    </location>
</feature>
<evidence type="ECO:0000256" key="8">
    <source>
        <dbReference type="ARBA" id="ARBA00022989"/>
    </source>
</evidence>
<keyword evidence="6" id="KW-0812">Transmembrane</keyword>
<dbReference type="Pfam" id="PF00106">
    <property type="entry name" value="adh_short"/>
    <property type="match status" value="1"/>
</dbReference>
<comment type="pathway">
    <text evidence="3">Secondary metabolite biosynthesis.</text>
</comment>
<keyword evidence="10 14" id="KW-0408">Iron</keyword>
<dbReference type="Pfam" id="PF13561">
    <property type="entry name" value="adh_short_C2"/>
    <property type="match status" value="1"/>
</dbReference>
<dbReference type="Pfam" id="PF00067">
    <property type="entry name" value="p450"/>
    <property type="match status" value="1"/>
</dbReference>
<evidence type="ECO:0000256" key="7">
    <source>
        <dbReference type="ARBA" id="ARBA00022723"/>
    </source>
</evidence>
<gene>
    <name evidence="16" type="ORF">ARMOST_08320</name>
</gene>
<dbReference type="PANTHER" id="PTHR46300">
    <property type="entry name" value="P450, PUTATIVE (EUROFUNG)-RELATED-RELATED"/>
    <property type="match status" value="1"/>
</dbReference>
<comment type="subcellular location">
    <subcellularLocation>
        <location evidence="2">Membrane</location>
        <topology evidence="2">Single-pass membrane protein</topology>
    </subcellularLocation>
</comment>
<feature type="binding site" description="axial binding residue" evidence="14">
    <location>
        <position position="440"/>
    </location>
    <ligand>
        <name>heme</name>
        <dbReference type="ChEBI" id="CHEBI:30413"/>
    </ligand>
    <ligandPart>
        <name>Fe</name>
        <dbReference type="ChEBI" id="CHEBI:18248"/>
    </ligandPart>
</feature>
<evidence type="ECO:0000256" key="10">
    <source>
        <dbReference type="ARBA" id="ARBA00023004"/>
    </source>
</evidence>
<dbReference type="GO" id="GO:0004497">
    <property type="term" value="F:monooxygenase activity"/>
    <property type="evidence" value="ECO:0007669"/>
    <property type="project" value="UniProtKB-KW"/>
</dbReference>
<dbReference type="Gene3D" id="3.40.50.720">
    <property type="entry name" value="NAD(P)-binding Rossmann-like Domain"/>
    <property type="match status" value="1"/>
</dbReference>
<dbReference type="InterPro" id="IPR036396">
    <property type="entry name" value="Cyt_P450_sf"/>
</dbReference>
<evidence type="ECO:0000256" key="11">
    <source>
        <dbReference type="ARBA" id="ARBA00023033"/>
    </source>
</evidence>
<dbReference type="CDD" id="cd11065">
    <property type="entry name" value="CYP64-like"/>
    <property type="match status" value="1"/>
</dbReference>
<dbReference type="InterPro" id="IPR002347">
    <property type="entry name" value="SDR_fam"/>
</dbReference>
<sequence length="845" mass="92546">MVVSALSPFWPYAIALFVWAVVKVIRIGHRESGLPPGPPTVPVLGNLNIFPTENVHYKFTQWARVYGGIYSLKVGPSTLIIITSPIVVKELMDGRSASTSDRPPHYMGTLITGGSSIVLAGNSKVWRALRKATHRMLATQPSLEHLVIQKTEAAQLMYDILRSPEDFFTHIRRYSNSVMLSVLYGKRCPRYESPEAKAFYTVNHLWNHALEPGAHPPLDLLPFLRYLPGSWKDLCKQVRTLQRQLYFGLLDDCQTRLQHGQETGCFIESVLQNQKFFGMDRELTGYLGGALIEGGSDTTSSFLHSFILALTAFPEVQRKAQEEIDRLLGDQRIPTLDDFASLPYIQAVIKETHRFRPVAPLAIPHAMTTTETYHGYTIPKGATVFVNTCEGGMFHDPDAFENPEVFDPGRFLISEHGTKSGVDDRCYRSTLAFGSGRRICPGINFANNSLALNVMNLIWSFQFSPSLDATTGTPLPVDIFAYSKGITTAPYPFQCQITPRSDSKAKLIKAAFLDATDIFARFESTSDLSLASLFNVKGKTVLVTGGGSGIGKMIAAGFAQNGAKVYIAARKESQLKEAVADLQRTASEKVSYIVGNVATKAGCDAIIAEFKKHESKLHVLVNNSGITWGGPYDNFPEEKGWDNVFNVNVKSIFYMTAGLTELLAKDSDAYDPGRVINISSTASVEPESEHSLSSPGNGTWSYQPSKAAGDEPPDLIVSRKTGSPSCHVRLALIPGDPLLTLKLSDISRRLFPSKMTAFGFKTTGEKAFIASQPTGRYGMPQDMAGLALFLASPGSSHITGTHTLLDGGSSLKAGTGGKHSRTDRWITGQDSDNRRTERASLKPLQ</sequence>
<comment type="cofactor">
    <cofactor evidence="1 14">
        <name>heme</name>
        <dbReference type="ChEBI" id="CHEBI:30413"/>
    </cofactor>
</comment>
<keyword evidence="9" id="KW-0560">Oxidoreductase</keyword>
<evidence type="ECO:0000256" key="15">
    <source>
        <dbReference type="SAM" id="MobiDB-lite"/>
    </source>
</evidence>
<keyword evidence="5 14" id="KW-0349">Heme</keyword>
<evidence type="ECO:0000256" key="14">
    <source>
        <dbReference type="PIRSR" id="PIRSR602401-1"/>
    </source>
</evidence>
<evidence type="ECO:0000256" key="13">
    <source>
        <dbReference type="ARBA" id="ARBA00023180"/>
    </source>
</evidence>
<dbReference type="PRINTS" id="PR00463">
    <property type="entry name" value="EP450I"/>
</dbReference>
<accession>A0A284R8C4</accession>
<dbReference type="GO" id="GO:0016705">
    <property type="term" value="F:oxidoreductase activity, acting on paired donors, with incorporation or reduction of molecular oxygen"/>
    <property type="evidence" value="ECO:0007669"/>
    <property type="project" value="InterPro"/>
</dbReference>
<feature type="region of interest" description="Disordered" evidence="15">
    <location>
        <begin position="681"/>
        <end position="711"/>
    </location>
</feature>
<keyword evidence="7 14" id="KW-0479">Metal-binding</keyword>
<keyword evidence="8" id="KW-1133">Transmembrane helix</keyword>
<evidence type="ECO:0000313" key="17">
    <source>
        <dbReference type="Proteomes" id="UP000219338"/>
    </source>
</evidence>
<evidence type="ECO:0000256" key="5">
    <source>
        <dbReference type="ARBA" id="ARBA00022617"/>
    </source>
</evidence>
<dbReference type="SUPFAM" id="SSF48264">
    <property type="entry name" value="Cytochrome P450"/>
    <property type="match status" value="1"/>
</dbReference>
<dbReference type="PROSITE" id="PS00086">
    <property type="entry name" value="CYTOCHROME_P450"/>
    <property type="match status" value="1"/>
</dbReference>
<dbReference type="STRING" id="47428.A0A284R8C4"/>
<evidence type="ECO:0000256" key="9">
    <source>
        <dbReference type="ARBA" id="ARBA00023002"/>
    </source>
</evidence>
<evidence type="ECO:0000313" key="16">
    <source>
        <dbReference type="EMBL" id="SJL04949.1"/>
    </source>
</evidence>
<proteinExistence type="inferred from homology"/>
<dbReference type="PANTHER" id="PTHR46300:SF2">
    <property type="entry name" value="CYTOCHROME P450 MONOOXYGENASE ALNH-RELATED"/>
    <property type="match status" value="1"/>
</dbReference>
<keyword evidence="17" id="KW-1185">Reference proteome</keyword>
<dbReference type="GO" id="GO:0005506">
    <property type="term" value="F:iron ion binding"/>
    <property type="evidence" value="ECO:0007669"/>
    <property type="project" value="InterPro"/>
</dbReference>
<evidence type="ECO:0000256" key="2">
    <source>
        <dbReference type="ARBA" id="ARBA00004167"/>
    </source>
</evidence>
<reference evidence="17" key="1">
    <citation type="journal article" date="2017" name="Nat. Ecol. Evol.">
        <title>Genome expansion and lineage-specific genetic innovations in the forest pathogenic fungi Armillaria.</title>
        <authorList>
            <person name="Sipos G."/>
            <person name="Prasanna A.N."/>
            <person name="Walter M.C."/>
            <person name="O'Connor E."/>
            <person name="Balint B."/>
            <person name="Krizsan K."/>
            <person name="Kiss B."/>
            <person name="Hess J."/>
            <person name="Varga T."/>
            <person name="Slot J."/>
            <person name="Riley R."/>
            <person name="Boka B."/>
            <person name="Rigling D."/>
            <person name="Barry K."/>
            <person name="Lee J."/>
            <person name="Mihaltcheva S."/>
            <person name="LaButti K."/>
            <person name="Lipzen A."/>
            <person name="Waldron R."/>
            <person name="Moloney N.M."/>
            <person name="Sperisen C."/>
            <person name="Kredics L."/>
            <person name="Vagvoelgyi C."/>
            <person name="Patrignani A."/>
            <person name="Fitzpatrick D."/>
            <person name="Nagy I."/>
            <person name="Doyle S."/>
            <person name="Anderson J.B."/>
            <person name="Grigoriev I.V."/>
            <person name="Gueldener U."/>
            <person name="Muensterkoetter M."/>
            <person name="Nagy L.G."/>
        </authorList>
    </citation>
    <scope>NUCLEOTIDE SEQUENCE [LARGE SCALE GENOMIC DNA]</scope>
    <source>
        <strain evidence="17">C18/9</strain>
    </source>
</reference>
<protein>
    <recommendedName>
        <fullName evidence="18">Cytochrome P450</fullName>
    </recommendedName>
</protein>
<dbReference type="InterPro" id="IPR017972">
    <property type="entry name" value="Cyt_P450_CS"/>
</dbReference>
<dbReference type="Proteomes" id="UP000219338">
    <property type="component" value="Unassembled WGS sequence"/>
</dbReference>